<name>A0A6P1Y182_9SPIR</name>
<keyword evidence="1" id="KW-0812">Transmembrane</keyword>
<feature type="transmembrane region" description="Helical" evidence="1">
    <location>
        <begin position="134"/>
        <end position="152"/>
    </location>
</feature>
<reference evidence="2 3" key="1">
    <citation type="submission" date="2020-01" db="EMBL/GenBank/DDBJ databases">
        <title>Complete genome sequence of a human oral phylogroup 1 Treponema sp. strain ATCC 700766, originally isolated from periodontitis dental plaque.</title>
        <authorList>
            <person name="Chan Y."/>
            <person name="Huo Y.-B."/>
            <person name="Yu X.-L."/>
            <person name="Zeng H."/>
            <person name="Leung W.-K."/>
            <person name="Watt R.M."/>
        </authorList>
    </citation>
    <scope>NUCLEOTIDE SEQUENCE [LARGE SCALE GENOMIC DNA]</scope>
    <source>
        <strain evidence="2 3">OMZ 804</strain>
    </source>
</reference>
<proteinExistence type="predicted"/>
<evidence type="ECO:0000313" key="2">
    <source>
        <dbReference type="EMBL" id="QHX43471.1"/>
    </source>
</evidence>
<organism evidence="2 3">
    <name type="scientific">Treponema vincentii</name>
    <dbReference type="NCBI Taxonomy" id="69710"/>
    <lineage>
        <taxon>Bacteria</taxon>
        <taxon>Pseudomonadati</taxon>
        <taxon>Spirochaetota</taxon>
        <taxon>Spirochaetia</taxon>
        <taxon>Spirochaetales</taxon>
        <taxon>Treponemataceae</taxon>
        <taxon>Treponema</taxon>
    </lineage>
</organism>
<feature type="transmembrane region" description="Helical" evidence="1">
    <location>
        <begin position="70"/>
        <end position="92"/>
    </location>
</feature>
<dbReference type="Proteomes" id="UP000464374">
    <property type="component" value="Chromosome"/>
</dbReference>
<gene>
    <name evidence="2" type="ORF">GWP43_08460</name>
</gene>
<keyword evidence="1" id="KW-1133">Transmembrane helix</keyword>
<dbReference type="RefSeq" id="WP_162663791.1">
    <property type="nucleotide sequence ID" value="NZ_CP048020.1"/>
</dbReference>
<feature type="transmembrane region" description="Helical" evidence="1">
    <location>
        <begin position="198"/>
        <end position="216"/>
    </location>
</feature>
<dbReference type="AlphaFoldDB" id="A0A6P1Y182"/>
<feature type="transmembrane region" description="Helical" evidence="1">
    <location>
        <begin position="104"/>
        <end position="128"/>
    </location>
</feature>
<dbReference type="KEGG" id="trz:GWP43_08460"/>
<accession>A0A6P1Y182</accession>
<feature type="transmembrane region" description="Helical" evidence="1">
    <location>
        <begin position="164"/>
        <end position="186"/>
    </location>
</feature>
<feature type="transmembrane region" description="Helical" evidence="1">
    <location>
        <begin position="12"/>
        <end position="29"/>
    </location>
</feature>
<keyword evidence="1" id="KW-0472">Membrane</keyword>
<dbReference type="EMBL" id="CP048020">
    <property type="protein sequence ID" value="QHX43471.1"/>
    <property type="molecule type" value="Genomic_DNA"/>
</dbReference>
<sequence>MELIPNRSLSSLYVFLDCAFLVSLAFYFLKSKRYIPLLVGILGGLLYFVVDYGGFYWLLETRKVVGANPFWFLLWLSMSYGFTNMAWTWLWFAEPKNRLEFSLLIIVWWFSAAVISNGAGAAFPIITIQRGTGGYHWIMAVFLFVGYAWLLMKNLSATRDDERVPLWSIISIGLLVQFAWEFILFITGIRNAGLRTLVVNSLMETNLGAPYMYLIYTTVSKRMRK</sequence>
<evidence type="ECO:0000313" key="3">
    <source>
        <dbReference type="Proteomes" id="UP000464374"/>
    </source>
</evidence>
<evidence type="ECO:0000256" key="1">
    <source>
        <dbReference type="SAM" id="Phobius"/>
    </source>
</evidence>
<protein>
    <submittedName>
        <fullName evidence="2">Uncharacterized protein</fullName>
    </submittedName>
</protein>
<feature type="transmembrane region" description="Helical" evidence="1">
    <location>
        <begin position="36"/>
        <end position="58"/>
    </location>
</feature>